<dbReference type="PANTHER" id="PTHR12526:SF510">
    <property type="entry name" value="D-INOSITOL 3-PHOSPHATE GLYCOSYLTRANSFERASE"/>
    <property type="match status" value="1"/>
</dbReference>
<dbReference type="PANTHER" id="PTHR12526">
    <property type="entry name" value="GLYCOSYLTRANSFERASE"/>
    <property type="match status" value="1"/>
</dbReference>
<dbReference type="InterPro" id="IPR001296">
    <property type="entry name" value="Glyco_trans_1"/>
</dbReference>
<keyword evidence="5" id="KW-1185">Reference proteome</keyword>
<dbReference type="SUPFAM" id="SSF53756">
    <property type="entry name" value="UDP-Glycosyltransferase/glycogen phosphorylase"/>
    <property type="match status" value="1"/>
</dbReference>
<reference evidence="4 5" key="2">
    <citation type="submission" date="2019-02" db="EMBL/GenBank/DDBJ databases">
        <title>'Lichenibacterium ramalinii' gen. nov. sp. nov., 'Lichenibacterium minor' gen. nov. sp. nov.</title>
        <authorList>
            <person name="Pankratov T."/>
        </authorList>
    </citation>
    <scope>NUCLEOTIDE SEQUENCE [LARGE SCALE GENOMIC DNA]</scope>
    <source>
        <strain evidence="4 5">RmlP026</strain>
    </source>
</reference>
<accession>A0A4Q2U0Q8</accession>
<evidence type="ECO:0000256" key="1">
    <source>
        <dbReference type="ARBA" id="ARBA00022676"/>
    </source>
</evidence>
<keyword evidence="1" id="KW-0328">Glycosyltransferase</keyword>
<proteinExistence type="predicted"/>
<keyword evidence="2 4" id="KW-0808">Transferase</keyword>
<evidence type="ECO:0000259" key="3">
    <source>
        <dbReference type="Pfam" id="PF00534"/>
    </source>
</evidence>
<feature type="domain" description="Glycosyl transferase family 1" evidence="3">
    <location>
        <begin position="195"/>
        <end position="340"/>
    </location>
</feature>
<evidence type="ECO:0000313" key="5">
    <source>
        <dbReference type="Proteomes" id="UP000290759"/>
    </source>
</evidence>
<dbReference type="EMBL" id="QYBB01000034">
    <property type="protein sequence ID" value="RYC30009.1"/>
    <property type="molecule type" value="Genomic_DNA"/>
</dbReference>
<evidence type="ECO:0000313" key="4">
    <source>
        <dbReference type="EMBL" id="RYC30009.1"/>
    </source>
</evidence>
<dbReference type="GO" id="GO:0016757">
    <property type="term" value="F:glycosyltransferase activity"/>
    <property type="evidence" value="ECO:0007669"/>
    <property type="project" value="UniProtKB-KW"/>
</dbReference>
<dbReference type="Gene3D" id="3.40.50.2000">
    <property type="entry name" value="Glycogen Phosphorylase B"/>
    <property type="match status" value="1"/>
</dbReference>
<protein>
    <submittedName>
        <fullName evidence="4">Glycosyltransferase</fullName>
    </submittedName>
</protein>
<dbReference type="AlphaFoldDB" id="A0A4Q2U0Q8"/>
<name>A0A4Q2U0Q8_9HYPH</name>
<dbReference type="RefSeq" id="WP_129228846.1">
    <property type="nucleotide sequence ID" value="NZ_QYBB01000034.1"/>
</dbReference>
<dbReference type="Pfam" id="PF00534">
    <property type="entry name" value="Glycos_transf_1"/>
    <property type="match status" value="1"/>
</dbReference>
<dbReference type="CDD" id="cd03801">
    <property type="entry name" value="GT4_PimA-like"/>
    <property type="match status" value="1"/>
</dbReference>
<evidence type="ECO:0000256" key="2">
    <source>
        <dbReference type="ARBA" id="ARBA00022679"/>
    </source>
</evidence>
<sequence>MQFAVTYAPAVFDTRTLMMGRQSAGLGFLRAALAARPERIWCHATTMAQARTFGEDVRALAPEPPELRFIAWDDPGKLAHAGLLYRGDPGIAGDAWMRRRHARARAYSLCGITHTLSSQNAMTALANLVTAPLYPWDAVICTSTAARDVVRAIVEVQAEHLRERVGATRVPLPQFPLIPLGVHPGDFAQSPAARAEARTALGLEPDDVAVLFAGRLAFHGKAHPLPMLLALEAVARAEGRRVHLLLFGRFPGEAVEKAYLDDARRFAPSVRTLHLDGTSDTNRDRAWAGADVFCSLSDNVQETFGLTPVEAMAAGLPVVVSDWDGYKDTVRDGIDGFRVRTTAAPPGAGTDLVDRFDLNMDHYDGFIGNVAACTAVDVSAATDAFRRLVADPALRRRMGEAGRRRVAERFDWTVVFGQYRALWDDLAERRRADPRCPDEDARTTRPDRPDPFALFRSFPTAPLSQATRLALRPGVTRAEAVGRRGLLSLSYADPVMPSPEAIGRLYDAAAARGSLTVAELAAAADMRAATDFFRAVAWLAKVGILTFS</sequence>
<dbReference type="Proteomes" id="UP000290759">
    <property type="component" value="Unassembled WGS sequence"/>
</dbReference>
<organism evidence="4 5">
    <name type="scientific">Lichenibacterium minor</name>
    <dbReference type="NCBI Taxonomy" id="2316528"/>
    <lineage>
        <taxon>Bacteria</taxon>
        <taxon>Pseudomonadati</taxon>
        <taxon>Pseudomonadota</taxon>
        <taxon>Alphaproteobacteria</taxon>
        <taxon>Hyphomicrobiales</taxon>
        <taxon>Lichenihabitantaceae</taxon>
        <taxon>Lichenibacterium</taxon>
    </lineage>
</organism>
<reference evidence="4 5" key="1">
    <citation type="submission" date="2018-12" db="EMBL/GenBank/DDBJ databases">
        <authorList>
            <person name="Grouzdev D.S."/>
            <person name="Krutkina M.S."/>
        </authorList>
    </citation>
    <scope>NUCLEOTIDE SEQUENCE [LARGE SCALE GENOMIC DNA]</scope>
    <source>
        <strain evidence="4 5">RmlP026</strain>
    </source>
</reference>
<comment type="caution">
    <text evidence="4">The sequence shown here is derived from an EMBL/GenBank/DDBJ whole genome shotgun (WGS) entry which is preliminary data.</text>
</comment>
<dbReference type="OrthoDB" id="5490290at2"/>
<gene>
    <name evidence="4" type="ORF">D3273_20970</name>
</gene>